<reference evidence="3 4" key="1">
    <citation type="submission" date="2018-07" db="EMBL/GenBank/DDBJ databases">
        <title>High-quality-draft genome sequence of Gaiella occulta.</title>
        <authorList>
            <person name="Severino R."/>
            <person name="Froufe H.J.C."/>
            <person name="Rainey F.A."/>
            <person name="Barroso C."/>
            <person name="Albuquerque L."/>
            <person name="Lobo-Da-Cunha A."/>
            <person name="Da Costa M.S."/>
            <person name="Egas C."/>
        </authorList>
    </citation>
    <scope>NUCLEOTIDE SEQUENCE [LARGE SCALE GENOMIC DNA]</scope>
    <source>
        <strain evidence="3 4">F2-233</strain>
    </source>
</reference>
<reference evidence="4" key="2">
    <citation type="journal article" date="2019" name="MicrobiologyOpen">
        <title>High-quality draft genome sequence of Gaiella occulta isolated from a 150 meter deep mineral water borehole and comparison with the genome sequences of other deep-branching lineages of the phylum Actinobacteria.</title>
        <authorList>
            <person name="Severino R."/>
            <person name="Froufe H.J.C."/>
            <person name="Barroso C."/>
            <person name="Albuquerque L."/>
            <person name="Lobo-da-Cunha A."/>
            <person name="da Costa M.S."/>
            <person name="Egas C."/>
        </authorList>
    </citation>
    <scope>NUCLEOTIDE SEQUENCE [LARGE SCALE GENOMIC DNA]</scope>
    <source>
        <strain evidence="4">F2-233</strain>
    </source>
</reference>
<evidence type="ECO:0000313" key="4">
    <source>
        <dbReference type="Proteomes" id="UP000254134"/>
    </source>
</evidence>
<feature type="compositionally biased region" description="Low complexity" evidence="1">
    <location>
        <begin position="256"/>
        <end position="269"/>
    </location>
</feature>
<dbReference type="PANTHER" id="PTHR34322:SF2">
    <property type="entry name" value="TRANSPOSASE IS200-LIKE DOMAIN-CONTAINING PROTEIN"/>
    <property type="match status" value="1"/>
</dbReference>
<dbReference type="AlphaFoldDB" id="A0A7M2YVY5"/>
<dbReference type="InterPro" id="IPR036515">
    <property type="entry name" value="Transposase_17_sf"/>
</dbReference>
<dbReference type="Pfam" id="PF01797">
    <property type="entry name" value="Y1_Tnp"/>
    <property type="match status" value="1"/>
</dbReference>
<comment type="caution">
    <text evidence="3">The sequence shown here is derived from an EMBL/GenBank/DDBJ whole genome shotgun (WGS) entry which is preliminary data.</text>
</comment>
<dbReference type="EMBL" id="QQZY01000006">
    <property type="protein sequence ID" value="RDI73880.1"/>
    <property type="molecule type" value="Genomic_DNA"/>
</dbReference>
<evidence type="ECO:0000313" key="3">
    <source>
        <dbReference type="EMBL" id="RDI73880.1"/>
    </source>
</evidence>
<dbReference type="Gene3D" id="3.30.70.1290">
    <property type="entry name" value="Transposase IS200-like"/>
    <property type="match status" value="1"/>
</dbReference>
<dbReference type="SUPFAM" id="SSF143422">
    <property type="entry name" value="Transposase IS200-like"/>
    <property type="match status" value="1"/>
</dbReference>
<evidence type="ECO:0000259" key="2">
    <source>
        <dbReference type="SMART" id="SM01321"/>
    </source>
</evidence>
<organism evidence="3 4">
    <name type="scientific">Gaiella occulta</name>
    <dbReference type="NCBI Taxonomy" id="1002870"/>
    <lineage>
        <taxon>Bacteria</taxon>
        <taxon>Bacillati</taxon>
        <taxon>Actinomycetota</taxon>
        <taxon>Thermoleophilia</taxon>
        <taxon>Gaiellales</taxon>
        <taxon>Gaiellaceae</taxon>
        <taxon>Gaiella</taxon>
    </lineage>
</organism>
<dbReference type="InterPro" id="IPR002686">
    <property type="entry name" value="Transposase_17"/>
</dbReference>
<accession>A0A7M2YVY5</accession>
<proteinExistence type="predicted"/>
<dbReference type="Proteomes" id="UP000254134">
    <property type="component" value="Unassembled WGS sequence"/>
</dbReference>
<feature type="domain" description="Transposase IS200-like" evidence="2">
    <location>
        <begin position="1"/>
        <end position="106"/>
    </location>
</feature>
<sequence length="269" mass="30285">MRGNERALVFRDDRDRERFLEILGEVAVRYRWRVLAYCLMGNHFHLLVMTLEPTLARGMRQLNGVYAQWFNRRHRRVGHLFQGRYKAVSVQTDAHLRRTVRYVVRNPIRARLSSRPQQWRWTSHHATVGSAAAGIVAVDELLACFADDRAEALRCYRVMVETLEEPPPSRHPLVVGDDVFVAGRLACVPRDPEFTRAMLRPPRPTLDDLVGAADDSEGIVIAHIEHGYSLREIATHIGCSVTTVHRRVHAGGDGGRSSAAPAAGGTKKT</sequence>
<gene>
    <name evidence="3" type="ORF">Gocc_2444</name>
</gene>
<protein>
    <submittedName>
        <fullName evidence="3">Transposase IS200 like</fullName>
    </submittedName>
</protein>
<name>A0A7M2YVY5_9ACTN</name>
<keyword evidence="4" id="KW-1185">Reference proteome</keyword>
<dbReference type="PANTHER" id="PTHR34322">
    <property type="entry name" value="TRANSPOSASE, Y1_TNP DOMAIN-CONTAINING"/>
    <property type="match status" value="1"/>
</dbReference>
<evidence type="ECO:0000256" key="1">
    <source>
        <dbReference type="SAM" id="MobiDB-lite"/>
    </source>
</evidence>
<feature type="region of interest" description="Disordered" evidence="1">
    <location>
        <begin position="248"/>
        <end position="269"/>
    </location>
</feature>
<dbReference type="GO" id="GO:0003677">
    <property type="term" value="F:DNA binding"/>
    <property type="evidence" value="ECO:0007669"/>
    <property type="project" value="InterPro"/>
</dbReference>
<dbReference type="GO" id="GO:0004803">
    <property type="term" value="F:transposase activity"/>
    <property type="evidence" value="ECO:0007669"/>
    <property type="project" value="InterPro"/>
</dbReference>
<dbReference type="SMART" id="SM01321">
    <property type="entry name" value="Y1_Tnp"/>
    <property type="match status" value="1"/>
</dbReference>
<dbReference type="GO" id="GO:0006313">
    <property type="term" value="P:DNA transposition"/>
    <property type="evidence" value="ECO:0007669"/>
    <property type="project" value="InterPro"/>
</dbReference>